<protein>
    <submittedName>
        <fullName evidence="1">Uncharacterized protein</fullName>
    </submittedName>
</protein>
<evidence type="ECO:0000313" key="2">
    <source>
        <dbReference type="Proteomes" id="UP001162501"/>
    </source>
</evidence>
<name>A0AC59ZLH3_RANTA</name>
<gene>
    <name evidence="1" type="ORF">MRATA1EN22A_LOCUS19742</name>
</gene>
<dbReference type="EMBL" id="OX596087">
    <property type="protein sequence ID" value="CAN0452873.1"/>
    <property type="molecule type" value="Genomic_DNA"/>
</dbReference>
<dbReference type="Proteomes" id="UP001162501">
    <property type="component" value="Chromosome 3"/>
</dbReference>
<reference evidence="1" key="2">
    <citation type="submission" date="2025-03" db="EMBL/GenBank/DDBJ databases">
        <authorList>
            <consortium name="ELIXIR-Norway"/>
            <consortium name="Elixir Norway"/>
        </authorList>
    </citation>
    <scope>NUCLEOTIDE SEQUENCE</scope>
</reference>
<sequence length="122" mass="13661">MCVPGQYVYSTRAQTPCAARLRKKTGGLVCSSCGALPALAIAARPAFSCPRSTWKDCEPPRPTADRCSWLLNTDSRKPCPSWTSATRFQWVGRTLARFLLTRIVTSEHLERGRLNRMKLLFS</sequence>
<reference evidence="1" key="1">
    <citation type="submission" date="2023-05" db="EMBL/GenBank/DDBJ databases">
        <authorList>
            <consortium name="ELIXIR-Norway"/>
        </authorList>
    </citation>
    <scope>NUCLEOTIDE SEQUENCE</scope>
</reference>
<organism evidence="1 2">
    <name type="scientific">Rangifer tarandus platyrhynchus</name>
    <name type="common">Svalbard reindeer</name>
    <dbReference type="NCBI Taxonomy" id="3082113"/>
    <lineage>
        <taxon>Eukaryota</taxon>
        <taxon>Metazoa</taxon>
        <taxon>Chordata</taxon>
        <taxon>Craniata</taxon>
        <taxon>Vertebrata</taxon>
        <taxon>Euteleostomi</taxon>
        <taxon>Mammalia</taxon>
        <taxon>Eutheria</taxon>
        <taxon>Laurasiatheria</taxon>
        <taxon>Artiodactyla</taxon>
        <taxon>Ruminantia</taxon>
        <taxon>Pecora</taxon>
        <taxon>Cervidae</taxon>
        <taxon>Odocoileinae</taxon>
        <taxon>Rangifer</taxon>
    </lineage>
</organism>
<evidence type="ECO:0000313" key="1">
    <source>
        <dbReference type="EMBL" id="CAN0452873.1"/>
    </source>
</evidence>
<proteinExistence type="predicted"/>
<accession>A0AC59ZLH3</accession>